<dbReference type="AlphaFoldDB" id="A0A146LTB2"/>
<proteinExistence type="predicted"/>
<accession>A0A146LTB2</accession>
<gene>
    <name evidence="1" type="ORF">g.95182</name>
</gene>
<protein>
    <submittedName>
        <fullName evidence="1">Uncharacterized protein</fullName>
    </submittedName>
</protein>
<feature type="non-terminal residue" evidence="1">
    <location>
        <position position="1"/>
    </location>
</feature>
<reference evidence="1" key="1">
    <citation type="journal article" date="2016" name="Gigascience">
        <title>De novo construction of an expanded transcriptome assembly for the western tarnished plant bug, Lygus hesperus.</title>
        <authorList>
            <person name="Tassone E.E."/>
            <person name="Geib S.M."/>
            <person name="Hall B."/>
            <person name="Fabrick J.A."/>
            <person name="Brent C.S."/>
            <person name="Hull J.J."/>
        </authorList>
    </citation>
    <scope>NUCLEOTIDE SEQUENCE</scope>
</reference>
<dbReference type="EMBL" id="GDHC01008662">
    <property type="protein sequence ID" value="JAQ09967.1"/>
    <property type="molecule type" value="Transcribed_RNA"/>
</dbReference>
<evidence type="ECO:0000313" key="1">
    <source>
        <dbReference type="EMBL" id="JAQ09967.1"/>
    </source>
</evidence>
<sequence>FLYFIAITNKMLRISLTRRFVKTMPCAATVNIVRPAVKKTAKCYGVDGGINSGNNATIASMEGQHMDNTHGALGHAGDSAMDKALLFASLCGVGYWWCFTDGYHHQH</sequence>
<organism evidence="1">
    <name type="scientific">Lygus hesperus</name>
    <name type="common">Western plant bug</name>
    <dbReference type="NCBI Taxonomy" id="30085"/>
    <lineage>
        <taxon>Eukaryota</taxon>
        <taxon>Metazoa</taxon>
        <taxon>Ecdysozoa</taxon>
        <taxon>Arthropoda</taxon>
        <taxon>Hexapoda</taxon>
        <taxon>Insecta</taxon>
        <taxon>Pterygota</taxon>
        <taxon>Neoptera</taxon>
        <taxon>Paraneoptera</taxon>
        <taxon>Hemiptera</taxon>
        <taxon>Heteroptera</taxon>
        <taxon>Panheteroptera</taxon>
        <taxon>Cimicomorpha</taxon>
        <taxon>Miridae</taxon>
        <taxon>Mirini</taxon>
        <taxon>Lygus</taxon>
    </lineage>
</organism>
<name>A0A146LTB2_LYGHE</name>